<protein>
    <submittedName>
        <fullName evidence="1">Uncharacterized protein</fullName>
    </submittedName>
</protein>
<evidence type="ECO:0000313" key="1">
    <source>
        <dbReference type="EMBL" id="RAI01142.1"/>
    </source>
</evidence>
<dbReference type="RefSeq" id="WP_111347761.1">
    <property type="nucleotide sequence ID" value="NZ_QHHQ01000003.1"/>
</dbReference>
<dbReference type="Proteomes" id="UP000249590">
    <property type="component" value="Unassembled WGS sequence"/>
</dbReference>
<organism evidence="1 2">
    <name type="scientific">Acuticoccus sediminis</name>
    <dbReference type="NCBI Taxonomy" id="2184697"/>
    <lineage>
        <taxon>Bacteria</taxon>
        <taxon>Pseudomonadati</taxon>
        <taxon>Pseudomonadota</taxon>
        <taxon>Alphaproteobacteria</taxon>
        <taxon>Hyphomicrobiales</taxon>
        <taxon>Amorphaceae</taxon>
        <taxon>Acuticoccus</taxon>
    </lineage>
</organism>
<comment type="caution">
    <text evidence="1">The sequence shown here is derived from an EMBL/GenBank/DDBJ whole genome shotgun (WGS) entry which is preliminary data.</text>
</comment>
<keyword evidence="2" id="KW-1185">Reference proteome</keyword>
<gene>
    <name evidence="1" type="ORF">DLJ53_18165</name>
</gene>
<evidence type="ECO:0000313" key="2">
    <source>
        <dbReference type="Proteomes" id="UP000249590"/>
    </source>
</evidence>
<sequence length="208" mass="23025">MIDIAAIAAIGSAVAATCAAVLTYHLVNDQRRIGRVQTQAYVVADAAHFVRDDTFPIFGITLTIANSGGSPIKWYEVHFNVRYLPLNETAAPKRFTPCEGGWNVARWRGFPNGESRTVLLNYPGIDQVISRSLRITISQKIVIEGAVVYETMWGEEFFSEFFFTSPASSGPTVGDQPHRMSAHPADLLVYQPIDHRSCGFRVRGNPDH</sequence>
<dbReference type="EMBL" id="QHHQ01000003">
    <property type="protein sequence ID" value="RAI01142.1"/>
    <property type="molecule type" value="Genomic_DNA"/>
</dbReference>
<dbReference type="AlphaFoldDB" id="A0A8B2NR38"/>
<name>A0A8B2NR38_9HYPH</name>
<accession>A0A8B2NR38</accession>
<reference evidence="1 2" key="1">
    <citation type="submission" date="2018-05" db="EMBL/GenBank/DDBJ databases">
        <title>Acuticoccus sediminis sp. nov., isolated from deep-sea sediment of Indian Ocean.</title>
        <authorList>
            <person name="Liu X."/>
            <person name="Lai Q."/>
            <person name="Du Y."/>
            <person name="Sun F."/>
            <person name="Zhang X."/>
            <person name="Wang S."/>
            <person name="Shao Z."/>
        </authorList>
    </citation>
    <scope>NUCLEOTIDE SEQUENCE [LARGE SCALE GENOMIC DNA]</scope>
    <source>
        <strain evidence="1 2">PTG4-2</strain>
    </source>
</reference>
<proteinExistence type="predicted"/>